<dbReference type="Proteomes" id="UP000679749">
    <property type="component" value="Unassembled WGS sequence"/>
</dbReference>
<sequence length="168" mass="19742">MKRHFFDSLEDEALGGACFEPYIPLIRGRDTKVKEELYQKLTTGQKALFMFYAYFNHAKNSIEEFYWWGAYYYAQPRAWKAIKNGLEYFGANEMMCLFVKLEQLFEAGNFSRSIEDFNVSYNDIEKDPELMESIALLNIDFTEISPKTLKDIGEKIRSNPSEYIQIVD</sequence>
<comment type="caution">
    <text evidence="1">The sequence shown here is derived from an EMBL/GenBank/DDBJ whole genome shotgun (WGS) entry which is preliminary data.</text>
</comment>
<keyword evidence="2" id="KW-1185">Reference proteome</keyword>
<proteinExistence type="predicted"/>
<gene>
    <name evidence="1" type="ORF">KHA99_01895</name>
</gene>
<dbReference type="RefSeq" id="WP_213115739.1">
    <property type="nucleotide sequence ID" value="NZ_JAGYPF010000001.1"/>
</dbReference>
<dbReference type="AlphaFoldDB" id="A0A942U2A4"/>
<evidence type="ECO:0000313" key="2">
    <source>
        <dbReference type="Proteomes" id="UP000679749"/>
    </source>
</evidence>
<accession>A0A942U2A4</accession>
<dbReference type="EMBL" id="JAGYPF010000001">
    <property type="protein sequence ID" value="MBS4211203.1"/>
    <property type="molecule type" value="Genomic_DNA"/>
</dbReference>
<name>A0A942U2A4_9BACI</name>
<reference evidence="1" key="1">
    <citation type="submission" date="2021-05" db="EMBL/GenBank/DDBJ databases">
        <title>Novel Bacillus species.</title>
        <authorList>
            <person name="Liu G."/>
        </authorList>
    </citation>
    <scope>NUCLEOTIDE SEQUENCE</scope>
    <source>
        <strain evidence="1">FJAT-49825</strain>
    </source>
</reference>
<evidence type="ECO:0000313" key="1">
    <source>
        <dbReference type="EMBL" id="MBS4211203.1"/>
    </source>
</evidence>
<organism evidence="1 2">
    <name type="scientific">Neobacillus rhizophilus</name>
    <dbReference type="NCBI Taxonomy" id="2833579"/>
    <lineage>
        <taxon>Bacteria</taxon>
        <taxon>Bacillati</taxon>
        <taxon>Bacillota</taxon>
        <taxon>Bacilli</taxon>
        <taxon>Bacillales</taxon>
        <taxon>Bacillaceae</taxon>
        <taxon>Neobacillus</taxon>
    </lineage>
</organism>
<protein>
    <recommendedName>
        <fullName evidence="3">DUF4375 domain-containing protein</fullName>
    </recommendedName>
</protein>
<evidence type="ECO:0008006" key="3">
    <source>
        <dbReference type="Google" id="ProtNLM"/>
    </source>
</evidence>